<reference evidence="3" key="3">
    <citation type="journal article" date="2005" name="Nature">
        <title>The map-based sequence of the rice genome.</title>
        <authorList>
            <consortium name="International rice genome sequencing project (IRGSP)"/>
            <person name="Matsumoto T."/>
            <person name="Wu J."/>
            <person name="Kanamori H."/>
            <person name="Katayose Y."/>
            <person name="Fujisawa M."/>
            <person name="Namiki N."/>
            <person name="Mizuno H."/>
            <person name="Yamamoto K."/>
            <person name="Antonio B.A."/>
            <person name="Baba T."/>
            <person name="Sakata K."/>
            <person name="Nagamura Y."/>
            <person name="Aoki H."/>
            <person name="Arikawa K."/>
            <person name="Arita K."/>
            <person name="Bito T."/>
            <person name="Chiden Y."/>
            <person name="Fujitsuka N."/>
            <person name="Fukunaka R."/>
            <person name="Hamada M."/>
            <person name="Harada C."/>
            <person name="Hayashi A."/>
            <person name="Hijishita S."/>
            <person name="Honda M."/>
            <person name="Hosokawa S."/>
            <person name="Ichikawa Y."/>
            <person name="Idonuma A."/>
            <person name="Iijima M."/>
            <person name="Ikeda M."/>
            <person name="Ikeno M."/>
            <person name="Ito K."/>
            <person name="Ito S."/>
            <person name="Ito T."/>
            <person name="Ito Y."/>
            <person name="Ito Y."/>
            <person name="Iwabuchi A."/>
            <person name="Kamiya K."/>
            <person name="Karasawa W."/>
            <person name="Kurita K."/>
            <person name="Katagiri S."/>
            <person name="Kikuta A."/>
            <person name="Kobayashi H."/>
            <person name="Kobayashi N."/>
            <person name="Machita K."/>
            <person name="Maehara T."/>
            <person name="Masukawa M."/>
            <person name="Mizubayashi T."/>
            <person name="Mukai Y."/>
            <person name="Nagasaki H."/>
            <person name="Nagata Y."/>
            <person name="Naito S."/>
            <person name="Nakashima M."/>
            <person name="Nakama Y."/>
            <person name="Nakamichi Y."/>
            <person name="Nakamura M."/>
            <person name="Meguro A."/>
            <person name="Negishi M."/>
            <person name="Ohta I."/>
            <person name="Ohta T."/>
            <person name="Okamoto M."/>
            <person name="Ono N."/>
            <person name="Saji S."/>
            <person name="Sakaguchi M."/>
            <person name="Sakai K."/>
            <person name="Shibata M."/>
            <person name="Shimokawa T."/>
            <person name="Song J."/>
            <person name="Takazaki Y."/>
            <person name="Terasawa K."/>
            <person name="Tsugane M."/>
            <person name="Tsuji K."/>
            <person name="Ueda S."/>
            <person name="Waki K."/>
            <person name="Yamagata H."/>
            <person name="Yamamoto M."/>
            <person name="Yamamoto S."/>
            <person name="Yamane H."/>
            <person name="Yoshiki S."/>
            <person name="Yoshihara R."/>
            <person name="Yukawa K."/>
            <person name="Zhong H."/>
            <person name="Yano M."/>
            <person name="Yuan Q."/>
            <person name="Ouyang S."/>
            <person name="Liu J."/>
            <person name="Jones K.M."/>
            <person name="Gansberger K."/>
            <person name="Moffat K."/>
            <person name="Hill J."/>
            <person name="Bera J."/>
            <person name="Fadrosh D."/>
            <person name="Jin S."/>
            <person name="Johri S."/>
            <person name="Kim M."/>
            <person name="Overton L."/>
            <person name="Reardon M."/>
            <person name="Tsitrin T."/>
            <person name="Vuong H."/>
            <person name="Weaver B."/>
            <person name="Ciecko A."/>
            <person name="Tallon L."/>
            <person name="Jackson J."/>
            <person name="Pai G."/>
            <person name="Aken S.V."/>
            <person name="Utterback T."/>
            <person name="Reidmuller S."/>
            <person name="Feldblyum T."/>
            <person name="Hsiao J."/>
            <person name="Zismann V."/>
            <person name="Iobst S."/>
            <person name="de Vazeille A.R."/>
            <person name="Buell C.R."/>
            <person name="Ying K."/>
            <person name="Li Y."/>
            <person name="Lu T."/>
            <person name="Huang Y."/>
            <person name="Zhao Q."/>
            <person name="Feng Q."/>
            <person name="Zhang L."/>
            <person name="Zhu J."/>
            <person name="Weng Q."/>
            <person name="Mu J."/>
            <person name="Lu Y."/>
            <person name="Fan D."/>
            <person name="Liu Y."/>
            <person name="Guan J."/>
            <person name="Zhang Y."/>
            <person name="Yu S."/>
            <person name="Liu X."/>
            <person name="Zhang Y."/>
            <person name="Hong G."/>
            <person name="Han B."/>
            <person name="Choisne N."/>
            <person name="Demange N."/>
            <person name="Orjeda G."/>
            <person name="Samain S."/>
            <person name="Cattolico L."/>
            <person name="Pelletier E."/>
            <person name="Couloux A."/>
            <person name="Segurens B."/>
            <person name="Wincker P."/>
            <person name="D'Hont A."/>
            <person name="Scarpelli C."/>
            <person name="Weissenbach J."/>
            <person name="Salanoubat M."/>
            <person name="Quetier F."/>
            <person name="Yu Y."/>
            <person name="Kim H.R."/>
            <person name="Rambo T."/>
            <person name="Currie J."/>
            <person name="Collura K."/>
            <person name="Luo M."/>
            <person name="Yang T."/>
            <person name="Ammiraju J.S.S."/>
            <person name="Engler F."/>
            <person name="Soderlund C."/>
            <person name="Wing R.A."/>
            <person name="Palmer L.E."/>
            <person name="de la Bastide M."/>
            <person name="Spiegel L."/>
            <person name="Nascimento L."/>
            <person name="Zutavern T."/>
            <person name="O'Shaughnessy A."/>
            <person name="Dike S."/>
            <person name="Dedhia N."/>
            <person name="Preston R."/>
            <person name="Balija V."/>
            <person name="McCombie W.R."/>
            <person name="Chow T."/>
            <person name="Chen H."/>
            <person name="Chung M."/>
            <person name="Chen C."/>
            <person name="Shaw J."/>
            <person name="Wu H."/>
            <person name="Hsiao K."/>
            <person name="Chao Y."/>
            <person name="Chu M."/>
            <person name="Cheng C."/>
            <person name="Hour A."/>
            <person name="Lee P."/>
            <person name="Lin S."/>
            <person name="Lin Y."/>
            <person name="Liou J."/>
            <person name="Liu S."/>
            <person name="Hsing Y."/>
            <person name="Raghuvanshi S."/>
            <person name="Mohanty A."/>
            <person name="Bharti A.K."/>
            <person name="Gaur A."/>
            <person name="Gupta V."/>
            <person name="Kumar D."/>
            <person name="Ravi V."/>
            <person name="Vij S."/>
            <person name="Kapur A."/>
            <person name="Khurana P."/>
            <person name="Khurana P."/>
            <person name="Khurana J.P."/>
            <person name="Tyagi A.K."/>
            <person name="Gaikwad K."/>
            <person name="Singh A."/>
            <person name="Dalal V."/>
            <person name="Srivastava S."/>
            <person name="Dixit A."/>
            <person name="Pal A.K."/>
            <person name="Ghazi I.A."/>
            <person name="Yadav M."/>
            <person name="Pandit A."/>
            <person name="Bhargava A."/>
            <person name="Sureshbabu K."/>
            <person name="Batra K."/>
            <person name="Sharma T.R."/>
            <person name="Mohapatra T."/>
            <person name="Singh N.K."/>
            <person name="Messing J."/>
            <person name="Nelson A.B."/>
            <person name="Fuks G."/>
            <person name="Kavchok S."/>
            <person name="Keizer G."/>
            <person name="Linton E."/>
            <person name="Llaca V."/>
            <person name="Song R."/>
            <person name="Tanyolac B."/>
            <person name="Young S."/>
            <person name="Ho-Il K."/>
            <person name="Hahn J.H."/>
            <person name="Sangsakoo G."/>
            <person name="Vanavichit A."/>
            <person name="de Mattos Luiz.A.T."/>
            <person name="Zimmer P.D."/>
            <person name="Malone G."/>
            <person name="Dellagostin O."/>
            <person name="de Oliveira A.C."/>
            <person name="Bevan M."/>
            <person name="Bancroft I."/>
            <person name="Minx P."/>
            <person name="Cordum H."/>
            <person name="Wilson R."/>
            <person name="Cheng Z."/>
            <person name="Jin W."/>
            <person name="Jiang J."/>
            <person name="Leong S.A."/>
            <person name="Iwama H."/>
            <person name="Gojobori T."/>
            <person name="Itoh T."/>
            <person name="Niimura Y."/>
            <person name="Fujii Y."/>
            <person name="Habara T."/>
            <person name="Sakai H."/>
            <person name="Sato Y."/>
            <person name="Wilson G."/>
            <person name="Kumar K."/>
            <person name="McCouch S."/>
            <person name="Juretic N."/>
            <person name="Hoen D."/>
            <person name="Wright S."/>
            <person name="Bruskiewich R."/>
            <person name="Bureau T."/>
            <person name="Miyao A."/>
            <person name="Hirochika H."/>
            <person name="Nishikawa T."/>
            <person name="Kadowaki K."/>
            <person name="Sugiura M."/>
            <person name="Burr B."/>
            <person name="Sasaki T."/>
        </authorList>
    </citation>
    <scope>NUCLEOTIDE SEQUENCE [LARGE SCALE GENOMIC DNA]</scope>
    <source>
        <strain evidence="3">cv. Nipponbare</strain>
    </source>
</reference>
<protein>
    <submittedName>
        <fullName evidence="2">Uncharacterized protein</fullName>
    </submittedName>
</protein>
<reference evidence="1" key="1">
    <citation type="submission" date="2001-04" db="EMBL/GenBank/DDBJ databases">
        <title>Oryza sativa nipponbare(GA3) genomic DNA, chromosome 6, PAC clone:P0416A11.</title>
        <authorList>
            <person name="Sasaki T."/>
            <person name="Matsumoto T."/>
            <person name="Yamamoto K."/>
        </authorList>
    </citation>
    <scope>NUCLEOTIDE SEQUENCE</scope>
</reference>
<organism evidence="2 3">
    <name type="scientific">Oryza sativa subsp. japonica</name>
    <name type="common">Rice</name>
    <dbReference type="NCBI Taxonomy" id="39947"/>
    <lineage>
        <taxon>Eukaryota</taxon>
        <taxon>Viridiplantae</taxon>
        <taxon>Streptophyta</taxon>
        <taxon>Embryophyta</taxon>
        <taxon>Tracheophyta</taxon>
        <taxon>Spermatophyta</taxon>
        <taxon>Magnoliopsida</taxon>
        <taxon>Liliopsida</taxon>
        <taxon>Poales</taxon>
        <taxon>Poaceae</taxon>
        <taxon>BOP clade</taxon>
        <taxon>Oryzoideae</taxon>
        <taxon>Oryzeae</taxon>
        <taxon>Oryzinae</taxon>
        <taxon>Oryza</taxon>
        <taxon>Oryza sativa</taxon>
    </lineage>
</organism>
<accession>Q67WG4</accession>
<reference evidence="2" key="2">
    <citation type="submission" date="2001-05" db="EMBL/GenBank/DDBJ databases">
        <title>Oryza sativa nipponbare(GA3) genomic DNA, chromosome 6, PAC clone:P0458E02.</title>
        <authorList>
            <person name="Sasaki T."/>
            <person name="Matsumoto T."/>
            <person name="Yamamoto K."/>
        </authorList>
    </citation>
    <scope>NUCLEOTIDE SEQUENCE</scope>
</reference>
<dbReference type="AlphaFoldDB" id="Q67WG4"/>
<evidence type="ECO:0000313" key="3">
    <source>
        <dbReference type="Proteomes" id="UP000000763"/>
    </source>
</evidence>
<dbReference type="EMBL" id="AP003571">
    <property type="protein sequence ID" value="BAD37505.1"/>
    <property type="molecule type" value="Genomic_DNA"/>
</dbReference>
<evidence type="ECO:0000313" key="1">
    <source>
        <dbReference type="EMBL" id="BAD37351.1"/>
    </source>
</evidence>
<dbReference type="EMBL" id="AP003523">
    <property type="protein sequence ID" value="BAD37351.1"/>
    <property type="molecule type" value="Genomic_DNA"/>
</dbReference>
<dbReference type="Proteomes" id="UP000000763">
    <property type="component" value="Chromosome 6"/>
</dbReference>
<evidence type="ECO:0000313" key="2">
    <source>
        <dbReference type="EMBL" id="BAD37505.1"/>
    </source>
</evidence>
<sequence>MQSTLLSISTKLPIDVGDQEVLKRRLSTRHATPHQRAGSCRCGEVQARMNLVVAMPLSTGSSVTISFTRKTLCLHVQELGSRLAAVAVRRHADVTEDEPHGNISPSTHRKAVCGGLGAKSLPYKKWKTNHPDLGV</sequence>
<proteinExistence type="predicted"/>
<name>Q67WG4_ORYSJ</name>
<reference evidence="3" key="4">
    <citation type="journal article" date="2008" name="Nucleic Acids Res.">
        <title>The rice annotation project database (RAP-DB): 2008 update.</title>
        <authorList>
            <consortium name="The rice annotation project (RAP)"/>
        </authorList>
    </citation>
    <scope>GENOME REANNOTATION</scope>
    <source>
        <strain evidence="3">cv. Nipponbare</strain>
    </source>
</reference>
<gene>
    <name evidence="1" type="ORF">P0416A11.1</name>
    <name evidence="2" type="ORF">P0458E02.42</name>
</gene>